<feature type="region of interest" description="Disordered" evidence="2">
    <location>
        <begin position="17"/>
        <end position="44"/>
    </location>
</feature>
<dbReference type="InterPro" id="IPR036866">
    <property type="entry name" value="RibonucZ/Hydroxyglut_hydro"/>
</dbReference>
<comment type="caution">
    <text evidence="4">The sequence shown here is derived from an EMBL/GenBank/DDBJ whole genome shotgun (WGS) entry which is preliminary data.</text>
</comment>
<accession>A0AAE0M4H8</accession>
<sequence>MAAYSCLVSKLQRGGVLPVPEGDDSTSHHVKGSNGETIKFQNPHPSAGPTMYPLPIVTKMIRGRLTGKIPAAPTGKDANVPVVKPSFLPTRSSKSATSSGALRATWLGHACYHVEFPTGLRVLFDPVFEDRCSPVQWLGPSRYSAAPCAPADIAPVDAVIISHSHYDHLSHPSVMEIAKRNPDVHFFVGMGLAKWFRSCGITNVTELDWWEDVDVILSKKKSSSPSSDEEEANEPETITARVSCLPSQHASGRSATDRNHTLWASWAVSSGDKSIWFGGDTGYRTVPDLAADVDDYGPEYDSLPRNPQFGQIGQLRGPFDLGLIPIGAYSPRSMWSSLHANPRDAVEIFKDTKCKRAMGIHHSTWVLTNEEVDEPPKLLKQALKACGIAETGVFDVCAVGESREF</sequence>
<evidence type="ECO:0000313" key="5">
    <source>
        <dbReference type="Proteomes" id="UP001283341"/>
    </source>
</evidence>
<dbReference type="Gene3D" id="3.60.15.10">
    <property type="entry name" value="Ribonuclease Z/Hydroxyacylglutathione hydrolase-like"/>
    <property type="match status" value="1"/>
</dbReference>
<reference evidence="4" key="1">
    <citation type="journal article" date="2023" name="Mol. Phylogenet. Evol.">
        <title>Genome-scale phylogeny and comparative genomics of the fungal order Sordariales.</title>
        <authorList>
            <person name="Hensen N."/>
            <person name="Bonometti L."/>
            <person name="Westerberg I."/>
            <person name="Brannstrom I.O."/>
            <person name="Guillou S."/>
            <person name="Cros-Aarteil S."/>
            <person name="Calhoun S."/>
            <person name="Haridas S."/>
            <person name="Kuo A."/>
            <person name="Mondo S."/>
            <person name="Pangilinan J."/>
            <person name="Riley R."/>
            <person name="LaButti K."/>
            <person name="Andreopoulos B."/>
            <person name="Lipzen A."/>
            <person name="Chen C."/>
            <person name="Yan M."/>
            <person name="Daum C."/>
            <person name="Ng V."/>
            <person name="Clum A."/>
            <person name="Steindorff A."/>
            <person name="Ohm R.A."/>
            <person name="Martin F."/>
            <person name="Silar P."/>
            <person name="Natvig D.O."/>
            <person name="Lalanne C."/>
            <person name="Gautier V."/>
            <person name="Ament-Velasquez S.L."/>
            <person name="Kruys A."/>
            <person name="Hutchinson M.I."/>
            <person name="Powell A.J."/>
            <person name="Barry K."/>
            <person name="Miller A.N."/>
            <person name="Grigoriev I.V."/>
            <person name="Debuchy R."/>
            <person name="Gladieux P."/>
            <person name="Hiltunen Thoren M."/>
            <person name="Johannesson H."/>
        </authorList>
    </citation>
    <scope>NUCLEOTIDE SEQUENCE</scope>
    <source>
        <strain evidence="4">CBS 118394</strain>
    </source>
</reference>
<organism evidence="4 5">
    <name type="scientific">Apodospora peruviana</name>
    <dbReference type="NCBI Taxonomy" id="516989"/>
    <lineage>
        <taxon>Eukaryota</taxon>
        <taxon>Fungi</taxon>
        <taxon>Dikarya</taxon>
        <taxon>Ascomycota</taxon>
        <taxon>Pezizomycotina</taxon>
        <taxon>Sordariomycetes</taxon>
        <taxon>Sordariomycetidae</taxon>
        <taxon>Sordariales</taxon>
        <taxon>Lasiosphaeriaceae</taxon>
        <taxon>Apodospora</taxon>
    </lineage>
</organism>
<dbReference type="GO" id="GO:0070292">
    <property type="term" value="P:N-acylphosphatidylethanolamine metabolic process"/>
    <property type="evidence" value="ECO:0007669"/>
    <property type="project" value="TreeGrafter"/>
</dbReference>
<reference evidence="4" key="2">
    <citation type="submission" date="2023-06" db="EMBL/GenBank/DDBJ databases">
        <authorList>
            <consortium name="Lawrence Berkeley National Laboratory"/>
            <person name="Haridas S."/>
            <person name="Hensen N."/>
            <person name="Bonometti L."/>
            <person name="Westerberg I."/>
            <person name="Brannstrom I.O."/>
            <person name="Guillou S."/>
            <person name="Cros-Aarteil S."/>
            <person name="Calhoun S."/>
            <person name="Kuo A."/>
            <person name="Mondo S."/>
            <person name="Pangilinan J."/>
            <person name="Riley R."/>
            <person name="Labutti K."/>
            <person name="Andreopoulos B."/>
            <person name="Lipzen A."/>
            <person name="Chen C."/>
            <person name="Yanf M."/>
            <person name="Daum C."/>
            <person name="Ng V."/>
            <person name="Clum A."/>
            <person name="Steindorff A."/>
            <person name="Ohm R."/>
            <person name="Martin F."/>
            <person name="Silar P."/>
            <person name="Natvig D."/>
            <person name="Lalanne C."/>
            <person name="Gautier V."/>
            <person name="Ament-Velasquez S.L."/>
            <person name="Kruys A."/>
            <person name="Hutchinson M.I."/>
            <person name="Powell A.J."/>
            <person name="Barry K."/>
            <person name="Miller A.N."/>
            <person name="Grigoriev I.V."/>
            <person name="Debuchy R."/>
            <person name="Gladieux P."/>
            <person name="Thoren M.H."/>
            <person name="Johannesson H."/>
        </authorList>
    </citation>
    <scope>NUCLEOTIDE SEQUENCE</scope>
    <source>
        <strain evidence="4">CBS 118394</strain>
    </source>
</reference>
<dbReference type="GO" id="GO:0070291">
    <property type="term" value="P:N-acylethanolamine metabolic process"/>
    <property type="evidence" value="ECO:0007669"/>
    <property type="project" value="TreeGrafter"/>
</dbReference>
<gene>
    <name evidence="4" type="ORF">B0H66DRAFT_575423</name>
</gene>
<name>A0AAE0M4H8_9PEZI</name>
<dbReference type="InterPro" id="IPR001279">
    <property type="entry name" value="Metallo-B-lactamas"/>
</dbReference>
<dbReference type="PANTHER" id="PTHR15032:SF4">
    <property type="entry name" value="N-ACYL-PHOSPHATIDYLETHANOLAMINE-HYDROLYZING PHOSPHOLIPASE D"/>
    <property type="match status" value="1"/>
</dbReference>
<dbReference type="InterPro" id="IPR024884">
    <property type="entry name" value="NAPE-PLD"/>
</dbReference>
<dbReference type="PIRSF" id="PIRSF038896">
    <property type="entry name" value="NAPE-PLD"/>
    <property type="match status" value="1"/>
</dbReference>
<feature type="domain" description="Metallo-beta-lactamase" evidence="3">
    <location>
        <begin position="121"/>
        <end position="362"/>
    </location>
</feature>
<proteinExistence type="predicted"/>
<protein>
    <submittedName>
        <fullName evidence="4">Beta-lactamase superfamily domain-containing protein</fullName>
    </submittedName>
</protein>
<dbReference type="GO" id="GO:0005737">
    <property type="term" value="C:cytoplasm"/>
    <property type="evidence" value="ECO:0007669"/>
    <property type="project" value="TreeGrafter"/>
</dbReference>
<evidence type="ECO:0000313" key="4">
    <source>
        <dbReference type="EMBL" id="KAK3318755.1"/>
    </source>
</evidence>
<evidence type="ECO:0000259" key="3">
    <source>
        <dbReference type="Pfam" id="PF12706"/>
    </source>
</evidence>
<dbReference type="SUPFAM" id="SSF56281">
    <property type="entry name" value="Metallo-hydrolase/oxidoreductase"/>
    <property type="match status" value="1"/>
</dbReference>
<dbReference type="GO" id="GO:0070290">
    <property type="term" value="F:N-acylphosphatidylethanolamine-specific phospholipase D activity"/>
    <property type="evidence" value="ECO:0007669"/>
    <property type="project" value="InterPro"/>
</dbReference>
<dbReference type="EMBL" id="JAUEDM010000004">
    <property type="protein sequence ID" value="KAK3318755.1"/>
    <property type="molecule type" value="Genomic_DNA"/>
</dbReference>
<dbReference type="PANTHER" id="PTHR15032">
    <property type="entry name" value="N-ACYL-PHOSPHATIDYLETHANOLAMINE-HYDROLYZING PHOSPHOLIPASE D"/>
    <property type="match status" value="1"/>
</dbReference>
<feature type="binding site" evidence="1">
    <location>
        <position position="166"/>
    </location>
    <ligand>
        <name>an N-acyl-1,2-diacyl-sn-glycero-3-phosphoethanolamine</name>
        <dbReference type="ChEBI" id="CHEBI:62537"/>
    </ligand>
</feature>
<feature type="compositionally biased region" description="Polar residues" evidence="2">
    <location>
        <begin position="34"/>
        <end position="44"/>
    </location>
</feature>
<evidence type="ECO:0000256" key="2">
    <source>
        <dbReference type="SAM" id="MobiDB-lite"/>
    </source>
</evidence>
<dbReference type="Pfam" id="PF12706">
    <property type="entry name" value="Lactamase_B_2"/>
    <property type="match status" value="1"/>
</dbReference>
<dbReference type="GO" id="GO:0008270">
    <property type="term" value="F:zinc ion binding"/>
    <property type="evidence" value="ECO:0007669"/>
    <property type="project" value="InterPro"/>
</dbReference>
<evidence type="ECO:0000256" key="1">
    <source>
        <dbReference type="PIRSR" id="PIRSR038896-50"/>
    </source>
</evidence>
<dbReference type="Proteomes" id="UP001283341">
    <property type="component" value="Unassembled WGS sequence"/>
</dbReference>
<feature type="region of interest" description="Disordered" evidence="2">
    <location>
        <begin position="220"/>
        <end position="239"/>
    </location>
</feature>
<feature type="binding site" evidence="1">
    <location>
        <position position="339"/>
    </location>
    <ligand>
        <name>an N-acyl-1,2-diacyl-sn-glycero-3-phosphoethanolamine</name>
        <dbReference type="ChEBI" id="CHEBI:62537"/>
    </ligand>
</feature>
<dbReference type="FunFam" id="3.60.15.10:FF:000048">
    <property type="entry name" value="Zn-dependent hydrolase/oxidoreductase family protein, putative"/>
    <property type="match status" value="1"/>
</dbReference>
<dbReference type="AlphaFoldDB" id="A0AAE0M4H8"/>
<keyword evidence="5" id="KW-1185">Reference proteome</keyword>